<evidence type="ECO:0000256" key="1">
    <source>
        <dbReference type="SAM" id="Phobius"/>
    </source>
</evidence>
<name>A0A1C6J3T8_9FIRM</name>
<keyword evidence="1" id="KW-1133">Transmembrane helix</keyword>
<protein>
    <submittedName>
        <fullName evidence="2">Protein of uncharacterized function (DUF2899)</fullName>
    </submittedName>
</protein>
<feature type="transmembrane region" description="Helical" evidence="1">
    <location>
        <begin position="234"/>
        <end position="258"/>
    </location>
</feature>
<keyword evidence="1" id="KW-0472">Membrane</keyword>
<accession>A0A1C6J3T8</accession>
<dbReference type="AlphaFoldDB" id="A0A1C6J3T8"/>
<dbReference type="NCBIfam" id="NF037962">
    <property type="entry name" value="arsenic_eff"/>
    <property type="match status" value="1"/>
</dbReference>
<dbReference type="Pfam" id="PF11449">
    <property type="entry name" value="ArsP_2"/>
    <property type="match status" value="1"/>
</dbReference>
<organism evidence="2">
    <name type="scientific">uncultured Anaerotruncus sp</name>
    <dbReference type="NCBI Taxonomy" id="905011"/>
    <lineage>
        <taxon>Bacteria</taxon>
        <taxon>Bacillati</taxon>
        <taxon>Bacillota</taxon>
        <taxon>Clostridia</taxon>
        <taxon>Eubacteriales</taxon>
        <taxon>Oscillospiraceae</taxon>
        <taxon>Anaerotruncus</taxon>
        <taxon>environmental samples</taxon>
    </lineage>
</organism>
<feature type="transmembrane region" description="Helical" evidence="1">
    <location>
        <begin position="175"/>
        <end position="198"/>
    </location>
</feature>
<sequence length="290" mass="31317">MDFLDVILDTLKDAAKMLPFLLGAYLLIEYFEHRSTVKLHAVLDRFGPLGGAVLGVIPQCGFSAATANLYSRGLVTVGTLLAVFISTSDEALPVMLAHPDRMKDTLFLLAVKTVLALIVGFVVDLLLHRPVVVRKLGEEQSPEGHDCQQHGAGCSCHRGHQHSIWRSAISHTLQIFVFILLFMLAFNLLISLVGTAFIEKLLLQNSLWQPVLAAVIGFIPNCAASVLLTELYLAGSITFGSVIAGLTTGAGVGLVMLFRYNKNLRQNGKIILTLFAVGSLSGILLQLLVG</sequence>
<reference evidence="2" key="1">
    <citation type="submission" date="2015-09" db="EMBL/GenBank/DDBJ databases">
        <authorList>
            <consortium name="Pathogen Informatics"/>
        </authorList>
    </citation>
    <scope>NUCLEOTIDE SEQUENCE</scope>
    <source>
        <strain evidence="2">2789STDY5834896</strain>
    </source>
</reference>
<keyword evidence="1" id="KW-0812">Transmembrane</keyword>
<dbReference type="EMBL" id="FMHG01000001">
    <property type="protein sequence ID" value="SCJ76590.1"/>
    <property type="molecule type" value="Genomic_DNA"/>
</dbReference>
<feature type="transmembrane region" description="Helical" evidence="1">
    <location>
        <begin position="210"/>
        <end position="228"/>
    </location>
</feature>
<feature type="transmembrane region" description="Helical" evidence="1">
    <location>
        <begin position="270"/>
        <end position="289"/>
    </location>
</feature>
<evidence type="ECO:0000313" key="2">
    <source>
        <dbReference type="EMBL" id="SCJ76590.1"/>
    </source>
</evidence>
<proteinExistence type="predicted"/>
<dbReference type="InterPro" id="IPR021552">
    <property type="entry name" value="ArsP_2"/>
</dbReference>
<feature type="transmembrane region" description="Helical" evidence="1">
    <location>
        <begin position="105"/>
        <end position="127"/>
    </location>
</feature>
<gene>
    <name evidence="2" type="ORF">SAMEA3545359_01886</name>
</gene>